<evidence type="ECO:0000256" key="4">
    <source>
        <dbReference type="SAM" id="SignalP"/>
    </source>
</evidence>
<evidence type="ECO:0000256" key="1">
    <source>
        <dbReference type="ARBA" id="ARBA00022737"/>
    </source>
</evidence>
<dbReference type="SUPFAM" id="SSF48403">
    <property type="entry name" value="Ankyrin repeat"/>
    <property type="match status" value="2"/>
</dbReference>
<gene>
    <name evidence="5" type="ORF">WFZ86_13530</name>
</gene>
<protein>
    <submittedName>
        <fullName evidence="5">Ankyrin repeat domain-containing protein</fullName>
    </submittedName>
</protein>
<dbReference type="Pfam" id="PF12796">
    <property type="entry name" value="Ank_2"/>
    <property type="match status" value="2"/>
</dbReference>
<feature type="chain" id="PRO_5045138070" evidence="4">
    <location>
        <begin position="20"/>
        <end position="504"/>
    </location>
</feature>
<dbReference type="InterPro" id="IPR036770">
    <property type="entry name" value="Ankyrin_rpt-contain_sf"/>
</dbReference>
<dbReference type="Gene3D" id="1.25.40.20">
    <property type="entry name" value="Ankyrin repeat-containing domain"/>
    <property type="match status" value="2"/>
</dbReference>
<feature type="repeat" description="ANK" evidence="3">
    <location>
        <begin position="259"/>
        <end position="292"/>
    </location>
</feature>
<dbReference type="EMBL" id="JBCGDP010000013">
    <property type="protein sequence ID" value="MEM0577525.1"/>
    <property type="molecule type" value="Genomic_DNA"/>
</dbReference>
<keyword evidence="2 3" id="KW-0040">ANK repeat</keyword>
<evidence type="ECO:0000256" key="3">
    <source>
        <dbReference type="PROSITE-ProRule" id="PRU00023"/>
    </source>
</evidence>
<keyword evidence="6" id="KW-1185">Reference proteome</keyword>
<dbReference type="PANTHER" id="PTHR24198:SF165">
    <property type="entry name" value="ANKYRIN REPEAT-CONTAINING PROTEIN-RELATED"/>
    <property type="match status" value="1"/>
</dbReference>
<proteinExistence type="predicted"/>
<sequence>MKKYFLTPLVFTVTLLCSAQQKNSLLDQSFWKTSPDVAAVKAEIEKGNSPSAATPNAFDVTVMAINNDAPAATIKFLLEQPGNEVNKLTHDNRIYLHWASNKGNVEIIEYLIAKGSDINLEDSKGETPLTFAAIGGQSNPKLYDAFFKAGIDPKKKYKDGINLQLMTIATDKNLTLSDYFATKGLSLKDVDSNGSTTFDYAAKTGNVAFLKTLLAKGVKYTNNALLFAAQGTRRESSTLETYKYLVEELKIKPTTSSKSGETVLHFLANKPNQTEIIAYFLSKGVDPNQADKEGNTPLMLAAAGRETATLEQLIAVTKNINTQNSKKESALTFAVKSGTPEAITQLLNHNADIAVTDKDGNNLAYYLIQSYRPQTGGGRGPEAANTPKQDPFEAKIKILQDKGFVLSTPQKDGNTLYHLAVIKNDLNLLKKIADLKIDGNAKNNDGLTAIHKAAMIAKDDAILKYLISIGAQKDAKTEFDETPYTLAKENETLTKKKTDLEFLK</sequence>
<dbReference type="RefSeq" id="WP_342692419.1">
    <property type="nucleotide sequence ID" value="NZ_JBCGDP010000013.1"/>
</dbReference>
<evidence type="ECO:0000256" key="2">
    <source>
        <dbReference type="ARBA" id="ARBA00023043"/>
    </source>
</evidence>
<feature type="repeat" description="ANK" evidence="3">
    <location>
        <begin position="91"/>
        <end position="123"/>
    </location>
</feature>
<dbReference type="PROSITE" id="PS50297">
    <property type="entry name" value="ANK_REP_REGION"/>
    <property type="match status" value="2"/>
</dbReference>
<dbReference type="PANTHER" id="PTHR24198">
    <property type="entry name" value="ANKYRIN REPEAT AND PROTEIN KINASE DOMAIN-CONTAINING PROTEIN"/>
    <property type="match status" value="1"/>
</dbReference>
<feature type="repeat" description="ANK" evidence="3">
    <location>
        <begin position="293"/>
        <end position="325"/>
    </location>
</feature>
<keyword evidence="1" id="KW-0677">Repeat</keyword>
<name>A0ABU9NR23_9FLAO</name>
<dbReference type="Pfam" id="PF13637">
    <property type="entry name" value="Ank_4"/>
    <property type="match status" value="1"/>
</dbReference>
<dbReference type="SMART" id="SM00248">
    <property type="entry name" value="ANK"/>
    <property type="match status" value="8"/>
</dbReference>
<accession>A0ABU9NR23</accession>
<dbReference type="InterPro" id="IPR002110">
    <property type="entry name" value="Ankyrin_rpt"/>
</dbReference>
<evidence type="ECO:0000313" key="5">
    <source>
        <dbReference type="EMBL" id="MEM0577525.1"/>
    </source>
</evidence>
<keyword evidence="4" id="KW-0732">Signal</keyword>
<evidence type="ECO:0000313" key="6">
    <source>
        <dbReference type="Proteomes" id="UP001468798"/>
    </source>
</evidence>
<dbReference type="Proteomes" id="UP001468798">
    <property type="component" value="Unassembled WGS sequence"/>
</dbReference>
<feature type="signal peptide" evidence="4">
    <location>
        <begin position="1"/>
        <end position="19"/>
    </location>
</feature>
<reference evidence="5 6" key="1">
    <citation type="submission" date="2024-03" db="EMBL/GenBank/DDBJ databases">
        <title>Two novel species of the genus Flavobacterium exhibiting potentially degradation of complex polysaccharides.</title>
        <authorList>
            <person name="Lian X."/>
        </authorList>
    </citation>
    <scope>NUCLEOTIDE SEQUENCE [LARGE SCALE GENOMIC DNA]</scope>
    <source>
        <strain evidence="5 6">N6</strain>
    </source>
</reference>
<comment type="caution">
    <text evidence="5">The sequence shown here is derived from an EMBL/GenBank/DDBJ whole genome shotgun (WGS) entry which is preliminary data.</text>
</comment>
<feature type="repeat" description="ANK" evidence="3">
    <location>
        <begin position="445"/>
        <end position="478"/>
    </location>
</feature>
<dbReference type="PROSITE" id="PS50088">
    <property type="entry name" value="ANK_REPEAT"/>
    <property type="match status" value="5"/>
</dbReference>
<feature type="repeat" description="ANK" evidence="3">
    <location>
        <begin position="326"/>
        <end position="358"/>
    </location>
</feature>
<organism evidence="5 6">
    <name type="scientific">Flavobacterium polysaccharolyticum</name>
    <dbReference type="NCBI Taxonomy" id="3133148"/>
    <lineage>
        <taxon>Bacteria</taxon>
        <taxon>Pseudomonadati</taxon>
        <taxon>Bacteroidota</taxon>
        <taxon>Flavobacteriia</taxon>
        <taxon>Flavobacteriales</taxon>
        <taxon>Flavobacteriaceae</taxon>
        <taxon>Flavobacterium</taxon>
    </lineage>
</organism>